<accession>A0AAW1PW49</accession>
<comment type="caution">
    <text evidence="2">The sequence shown here is derived from an EMBL/GenBank/DDBJ whole genome shotgun (WGS) entry which is preliminary data.</text>
</comment>
<sequence length="589" mass="61615">MVFVTDGVHGAGMRQLAQVAPAPAPLPNLSDPLTGVETNLVALTANDAINMLCARSVTAVQYATAILKQAKIYTCINAFAALEPARVLADAKAIDDKYAAGMDIKPLCGIAFAVKDNIDVAGYPTVAGTPALEGHYPPTSSPIATRLLKANGVVLGKTRMHELAAGITSINPYYGPVLNPHNPVMHVGGSSGGTAAIVSAHGAPAGFCTDTGGSCRIPAAMTGIVGLRPSSGCYNAGGGFVPMTTTRDTVGVMAREVADVSLFNAIFSDCHKGYSDVTLKGLKIGYSLTHWANVTAEINGTLTAALNALTSAGVTLMPFDMTDFYNNATTYLDDNIFYNYEMQREMPRYLQTHGYNISYYDLVEQIGTPGVKDFQTFIRDSSLDSFPTPTEYVAALRDGIPMMKTMWNALFASYGFDTFIIPGSGVPARPIYEVEPYQKYGDNQTYVSTNDGIDLWGLISSYECPIGAPGLVIPAGMVTEVVMGTKMPITVQLLARTGDDDTLLAVGQAIQPLFAGADDPPAQPACSGCTPVVTVPNAVASFTPNGGRGVPAANETVSVYALSFTGSCATANTLPPSASAKAASIIASS</sequence>
<name>A0AAW1PW49_9CHLO</name>
<dbReference type="GO" id="GO:0003824">
    <property type="term" value="F:catalytic activity"/>
    <property type="evidence" value="ECO:0007669"/>
    <property type="project" value="InterPro"/>
</dbReference>
<dbReference type="PANTHER" id="PTHR11895">
    <property type="entry name" value="TRANSAMIDASE"/>
    <property type="match status" value="1"/>
</dbReference>
<evidence type="ECO:0000259" key="1">
    <source>
        <dbReference type="Pfam" id="PF01425"/>
    </source>
</evidence>
<proteinExistence type="predicted"/>
<dbReference type="Proteomes" id="UP001489004">
    <property type="component" value="Unassembled WGS sequence"/>
</dbReference>
<reference evidence="2 3" key="1">
    <citation type="journal article" date="2024" name="Nat. Commun.">
        <title>Phylogenomics reveals the evolutionary origins of lichenization in chlorophyte algae.</title>
        <authorList>
            <person name="Puginier C."/>
            <person name="Libourel C."/>
            <person name="Otte J."/>
            <person name="Skaloud P."/>
            <person name="Haon M."/>
            <person name="Grisel S."/>
            <person name="Petersen M."/>
            <person name="Berrin J.G."/>
            <person name="Delaux P.M."/>
            <person name="Dal Grande F."/>
            <person name="Keller J."/>
        </authorList>
    </citation>
    <scope>NUCLEOTIDE SEQUENCE [LARGE SCALE GENOMIC DNA]</scope>
    <source>
        <strain evidence="2 3">SAG 2043</strain>
    </source>
</reference>
<gene>
    <name evidence="2" type="ORF">WJX72_002003</name>
</gene>
<dbReference type="InterPro" id="IPR036928">
    <property type="entry name" value="AS_sf"/>
</dbReference>
<dbReference type="Pfam" id="PF01425">
    <property type="entry name" value="Amidase"/>
    <property type="match status" value="1"/>
</dbReference>
<dbReference type="InterPro" id="IPR000120">
    <property type="entry name" value="Amidase"/>
</dbReference>
<dbReference type="SUPFAM" id="SSF75304">
    <property type="entry name" value="Amidase signature (AS) enzymes"/>
    <property type="match status" value="1"/>
</dbReference>
<dbReference type="PANTHER" id="PTHR11895:SF151">
    <property type="entry name" value="GLUTAMYL-TRNA(GLN) AMIDOTRANSFERASE SUBUNIT A"/>
    <property type="match status" value="1"/>
</dbReference>
<evidence type="ECO:0000313" key="3">
    <source>
        <dbReference type="Proteomes" id="UP001489004"/>
    </source>
</evidence>
<evidence type="ECO:0000313" key="2">
    <source>
        <dbReference type="EMBL" id="KAK9812686.1"/>
    </source>
</evidence>
<dbReference type="AlphaFoldDB" id="A0AAW1PW49"/>
<dbReference type="InterPro" id="IPR023631">
    <property type="entry name" value="Amidase_dom"/>
</dbReference>
<feature type="domain" description="Amidase" evidence="1">
    <location>
        <begin position="70"/>
        <end position="504"/>
    </location>
</feature>
<organism evidence="2 3">
    <name type="scientific">[Myrmecia] bisecta</name>
    <dbReference type="NCBI Taxonomy" id="41462"/>
    <lineage>
        <taxon>Eukaryota</taxon>
        <taxon>Viridiplantae</taxon>
        <taxon>Chlorophyta</taxon>
        <taxon>core chlorophytes</taxon>
        <taxon>Trebouxiophyceae</taxon>
        <taxon>Trebouxiales</taxon>
        <taxon>Trebouxiaceae</taxon>
        <taxon>Myrmecia</taxon>
    </lineage>
</organism>
<keyword evidence="3" id="KW-1185">Reference proteome</keyword>
<dbReference type="EMBL" id="JALJOR010000008">
    <property type="protein sequence ID" value="KAK9812686.1"/>
    <property type="molecule type" value="Genomic_DNA"/>
</dbReference>
<dbReference type="Gene3D" id="3.90.1300.10">
    <property type="entry name" value="Amidase signature (AS) domain"/>
    <property type="match status" value="1"/>
</dbReference>
<protein>
    <recommendedName>
        <fullName evidence="1">Amidase domain-containing protein</fullName>
    </recommendedName>
</protein>